<dbReference type="Proteomes" id="UP001516400">
    <property type="component" value="Unassembled WGS sequence"/>
</dbReference>
<feature type="compositionally biased region" description="Pro residues" evidence="4">
    <location>
        <begin position="148"/>
        <end position="162"/>
    </location>
</feature>
<evidence type="ECO:0000256" key="4">
    <source>
        <dbReference type="SAM" id="MobiDB-lite"/>
    </source>
</evidence>
<evidence type="ECO:0000256" key="2">
    <source>
        <dbReference type="ARBA" id="ARBA00022525"/>
    </source>
</evidence>
<dbReference type="PANTHER" id="PTHR37456">
    <property type="entry name" value="SI:CH211-266K2.1"/>
    <property type="match status" value="1"/>
</dbReference>
<gene>
    <name evidence="6" type="ORF">HHI36_016192</name>
</gene>
<keyword evidence="3" id="KW-0176">Collagen</keyword>
<dbReference type="GO" id="GO:0005581">
    <property type="term" value="C:collagen trimer"/>
    <property type="evidence" value="ECO:0007669"/>
    <property type="project" value="UniProtKB-KW"/>
</dbReference>
<evidence type="ECO:0000313" key="6">
    <source>
        <dbReference type="EMBL" id="KAL3278655.1"/>
    </source>
</evidence>
<feature type="domain" description="Fibrillar collagen NC1" evidence="5">
    <location>
        <begin position="213"/>
        <end position="436"/>
    </location>
</feature>
<dbReference type="SMART" id="SM00038">
    <property type="entry name" value="COLFI"/>
    <property type="match status" value="1"/>
</dbReference>
<organism evidence="6 7">
    <name type="scientific">Cryptolaemus montrouzieri</name>
    <dbReference type="NCBI Taxonomy" id="559131"/>
    <lineage>
        <taxon>Eukaryota</taxon>
        <taxon>Metazoa</taxon>
        <taxon>Ecdysozoa</taxon>
        <taxon>Arthropoda</taxon>
        <taxon>Hexapoda</taxon>
        <taxon>Insecta</taxon>
        <taxon>Pterygota</taxon>
        <taxon>Neoptera</taxon>
        <taxon>Endopterygota</taxon>
        <taxon>Coleoptera</taxon>
        <taxon>Polyphaga</taxon>
        <taxon>Cucujiformia</taxon>
        <taxon>Coccinelloidea</taxon>
        <taxon>Coccinellidae</taxon>
        <taxon>Scymninae</taxon>
        <taxon>Scymnini</taxon>
        <taxon>Cryptolaemus</taxon>
    </lineage>
</organism>
<evidence type="ECO:0000259" key="5">
    <source>
        <dbReference type="PROSITE" id="PS51461"/>
    </source>
</evidence>
<protein>
    <recommendedName>
        <fullName evidence="5">Fibrillar collagen NC1 domain-containing protein</fullName>
    </recommendedName>
</protein>
<feature type="compositionally biased region" description="Pro residues" evidence="4">
    <location>
        <begin position="118"/>
        <end position="130"/>
    </location>
</feature>
<feature type="compositionally biased region" description="Basic and acidic residues" evidence="4">
    <location>
        <begin position="82"/>
        <end position="92"/>
    </location>
</feature>
<reference evidence="6 7" key="1">
    <citation type="journal article" date="2021" name="BMC Biol.">
        <title>Horizontally acquired antibacterial genes associated with adaptive radiation of ladybird beetles.</title>
        <authorList>
            <person name="Li H.S."/>
            <person name="Tang X.F."/>
            <person name="Huang Y.H."/>
            <person name="Xu Z.Y."/>
            <person name="Chen M.L."/>
            <person name="Du X.Y."/>
            <person name="Qiu B.Y."/>
            <person name="Chen P.T."/>
            <person name="Zhang W."/>
            <person name="Slipinski A."/>
            <person name="Escalona H.E."/>
            <person name="Waterhouse R.M."/>
            <person name="Zwick A."/>
            <person name="Pang H."/>
        </authorList>
    </citation>
    <scope>NUCLEOTIDE SEQUENCE [LARGE SCALE GENOMIC DNA]</scope>
    <source>
        <strain evidence="6">SYSU2018</strain>
    </source>
</reference>
<dbReference type="GO" id="GO:0005576">
    <property type="term" value="C:extracellular region"/>
    <property type="evidence" value="ECO:0007669"/>
    <property type="project" value="UniProtKB-SubCell"/>
</dbReference>
<dbReference type="FunFam" id="2.60.120.1000:FF:000007">
    <property type="entry name" value="Collagen type V alpha 3 chain"/>
    <property type="match status" value="1"/>
</dbReference>
<dbReference type="EMBL" id="JABFTP020000124">
    <property type="protein sequence ID" value="KAL3278655.1"/>
    <property type="molecule type" value="Genomic_DNA"/>
</dbReference>
<keyword evidence="2" id="KW-0964">Secreted</keyword>
<keyword evidence="7" id="KW-1185">Reference proteome</keyword>
<dbReference type="AlphaFoldDB" id="A0ABD2NIW7"/>
<sequence length="436" mass="47289">MPGAPGLQGIAGPQGLPGSQGLPGLRGSPGSAGDIGPPGNPGAPGPVGKLGAVGEKGPKGDRGKRGLKGHQGNIGLPGVKGDMGEKGERGPKGETGIQGIKGDTGPVGPIGHKGNDGPPGPPGNEGPPGPKGSEGRTGAKGEIGPLGPAGPPGPPAEMPLLPPSVLFQNELPTRRRRSAVNSIRDYEDITELNKKENEEEPKYEENSEQNKFLDMYNSIYTMRIDLERYKKPLGMKDNPAKTCKDLHYAHPEFKDGWYWIDPNAGMVHDAIHVFCNLTAQGETCIYPDNHTINMPNIPWSREGSKNDWYSNLRGGFKITYEAVGNVQLTFLRLGSEIAYQNFTYTCINSVAWYDVNSKNYDLSVKFRGHNEQEFSHKKVHPNVRFDGCKSRKDKSQTIFEVQTTKLYRLPLIDFYPVDYGGHNQAFGFTVGPVCFK</sequence>
<dbReference type="Gene3D" id="2.60.120.1000">
    <property type="match status" value="1"/>
</dbReference>
<feature type="compositionally biased region" description="Low complexity" evidence="4">
    <location>
        <begin position="11"/>
        <end position="32"/>
    </location>
</feature>
<dbReference type="InterPro" id="IPR000885">
    <property type="entry name" value="Fib_collagen_C"/>
</dbReference>
<dbReference type="PANTHER" id="PTHR37456:SF6">
    <property type="entry name" value="COLLAGEN ALPHA-1(XXIII) CHAIN-LIKE ISOFORM X2"/>
    <property type="match status" value="1"/>
</dbReference>
<feature type="region of interest" description="Disordered" evidence="4">
    <location>
        <begin position="1"/>
        <end position="162"/>
    </location>
</feature>
<dbReference type="Pfam" id="PF01391">
    <property type="entry name" value="Collagen"/>
    <property type="match status" value="1"/>
</dbReference>
<dbReference type="InterPro" id="IPR050938">
    <property type="entry name" value="Collagen_Structural_Proteins"/>
</dbReference>
<proteinExistence type="predicted"/>
<evidence type="ECO:0000256" key="1">
    <source>
        <dbReference type="ARBA" id="ARBA00004613"/>
    </source>
</evidence>
<comment type="caution">
    <text evidence="6">The sequence shown here is derived from an EMBL/GenBank/DDBJ whole genome shotgun (WGS) entry which is preliminary data.</text>
</comment>
<name>A0ABD2NIW7_9CUCU</name>
<comment type="subcellular location">
    <subcellularLocation>
        <location evidence="1">Secreted</location>
    </subcellularLocation>
</comment>
<evidence type="ECO:0000256" key="3">
    <source>
        <dbReference type="ARBA" id="ARBA00023119"/>
    </source>
</evidence>
<dbReference type="Pfam" id="PF01410">
    <property type="entry name" value="COLFI"/>
    <property type="match status" value="1"/>
</dbReference>
<evidence type="ECO:0000313" key="7">
    <source>
        <dbReference type="Proteomes" id="UP001516400"/>
    </source>
</evidence>
<dbReference type="InterPro" id="IPR008160">
    <property type="entry name" value="Collagen"/>
</dbReference>
<accession>A0ABD2NIW7</accession>
<dbReference type="PROSITE" id="PS51461">
    <property type="entry name" value="NC1_FIB"/>
    <property type="match status" value="1"/>
</dbReference>